<reference evidence="1 2" key="1">
    <citation type="journal article" date="2019" name="Int. J. Syst. Evol. Microbiol.">
        <title>The Global Catalogue of Microorganisms (GCM) 10K type strain sequencing project: providing services to taxonomists for standard genome sequencing and annotation.</title>
        <authorList>
            <consortium name="The Broad Institute Genomics Platform"/>
            <consortium name="The Broad Institute Genome Sequencing Center for Infectious Disease"/>
            <person name="Wu L."/>
            <person name="Ma J."/>
        </authorList>
    </citation>
    <scope>NUCLEOTIDE SEQUENCE [LARGE SCALE GENOMIC DNA]</scope>
    <source>
        <strain evidence="1 2">GX26</strain>
    </source>
</reference>
<evidence type="ECO:0000313" key="2">
    <source>
        <dbReference type="Proteomes" id="UP001596395"/>
    </source>
</evidence>
<dbReference type="RefSeq" id="WP_336351742.1">
    <property type="nucleotide sequence ID" value="NZ_JAZAQL010000004.1"/>
</dbReference>
<evidence type="ECO:0000313" key="1">
    <source>
        <dbReference type="EMBL" id="MFC6954799.1"/>
    </source>
</evidence>
<sequence>MTTVQIGEREFEFGGSELVALRDSSDCLDDVETLRERLAEDGYLFIRGFHDEDLVQRARRDVLAHLDAEGLLDPDAPVEAGKVHPEWGTEEFDMSGADWTMYPNLERLIAGEGVMRFFERFLDAKPFVLDRKRGRAKATGYFTGFHVDRIFMGRGTESLYTCWRPVGACPVEMGPLVVAPGSHRHDRLRETYGQLDVDRDKVEPFFSRDARDVIDTIGGPLATANFRPGDALIFDTYLLHGSLTNRTDRFRISVDTRYQSIEEPADPRWVGADPVGQYNLDDWAPADLEPIAERRAEWGL</sequence>
<keyword evidence="1" id="KW-0223">Dioxygenase</keyword>
<dbReference type="PANTHER" id="PTHR40128">
    <property type="entry name" value="EXPRESSED PROTEIN"/>
    <property type="match status" value="1"/>
</dbReference>
<keyword evidence="1" id="KW-0560">Oxidoreductase</keyword>
<accession>A0ABD5VHD1</accession>
<dbReference type="Proteomes" id="UP001596395">
    <property type="component" value="Unassembled WGS sequence"/>
</dbReference>
<gene>
    <name evidence="1" type="ORF">ACFQGB_18180</name>
</gene>
<organism evidence="1 2">
    <name type="scientific">Halorubellus litoreus</name>
    <dbReference type="NCBI Taxonomy" id="755308"/>
    <lineage>
        <taxon>Archaea</taxon>
        <taxon>Methanobacteriati</taxon>
        <taxon>Methanobacteriota</taxon>
        <taxon>Stenosarchaea group</taxon>
        <taxon>Halobacteria</taxon>
        <taxon>Halobacteriales</taxon>
        <taxon>Halorubellaceae</taxon>
        <taxon>Halorubellus</taxon>
    </lineage>
</organism>
<name>A0ABD5VHD1_9EURY</name>
<dbReference type="AlphaFoldDB" id="A0ABD5VHD1"/>
<proteinExistence type="predicted"/>
<dbReference type="GO" id="GO:0051213">
    <property type="term" value="F:dioxygenase activity"/>
    <property type="evidence" value="ECO:0007669"/>
    <property type="project" value="UniProtKB-KW"/>
</dbReference>
<dbReference type="PANTHER" id="PTHR40128:SF1">
    <property type="entry name" value="PHYTANOYL-COA HYDROXYLASE"/>
    <property type="match status" value="1"/>
</dbReference>
<dbReference type="Pfam" id="PF05721">
    <property type="entry name" value="PhyH"/>
    <property type="match status" value="1"/>
</dbReference>
<dbReference type="Gene3D" id="2.60.120.620">
    <property type="entry name" value="q2cbj1_9rhob like domain"/>
    <property type="match status" value="1"/>
</dbReference>
<dbReference type="EMBL" id="JBHSXN010000004">
    <property type="protein sequence ID" value="MFC6954799.1"/>
    <property type="molecule type" value="Genomic_DNA"/>
</dbReference>
<keyword evidence="2" id="KW-1185">Reference proteome</keyword>
<dbReference type="SUPFAM" id="SSF51197">
    <property type="entry name" value="Clavaminate synthase-like"/>
    <property type="match status" value="1"/>
</dbReference>
<protein>
    <submittedName>
        <fullName evidence="1">Phytanoyl-CoA dioxygenase family protein</fullName>
    </submittedName>
</protein>
<comment type="caution">
    <text evidence="1">The sequence shown here is derived from an EMBL/GenBank/DDBJ whole genome shotgun (WGS) entry which is preliminary data.</text>
</comment>
<dbReference type="InterPro" id="IPR008775">
    <property type="entry name" value="Phytyl_CoA_dOase-like"/>
</dbReference>